<evidence type="ECO:0000259" key="5">
    <source>
        <dbReference type="Pfam" id="PF23226"/>
    </source>
</evidence>
<evidence type="ECO:0000313" key="7">
    <source>
        <dbReference type="Proteomes" id="UP000094336"/>
    </source>
</evidence>
<keyword evidence="7" id="KW-1185">Reference proteome</keyword>
<gene>
    <name evidence="6" type="ORF">BABINDRAFT_22805</name>
</gene>
<dbReference type="InterPro" id="IPR036691">
    <property type="entry name" value="Endo/exonu/phosph_ase_sf"/>
</dbReference>
<feature type="transmembrane region" description="Helical" evidence="1">
    <location>
        <begin position="520"/>
        <end position="538"/>
    </location>
</feature>
<dbReference type="InterPro" id="IPR019402">
    <property type="entry name" value="CWH43_N"/>
</dbReference>
<feature type="transmembrane region" description="Helical" evidence="1">
    <location>
        <begin position="430"/>
        <end position="448"/>
    </location>
</feature>
<dbReference type="InterPro" id="IPR053911">
    <property type="entry name" value="PGAP2IP_TM_2nd"/>
</dbReference>
<evidence type="ECO:0000259" key="3">
    <source>
        <dbReference type="Pfam" id="PF23021"/>
    </source>
</evidence>
<dbReference type="PANTHER" id="PTHR14859:SF1">
    <property type="entry name" value="PGAP2-INTERACTING PROTEIN"/>
    <property type="match status" value="1"/>
</dbReference>
<feature type="transmembrane region" description="Helical" evidence="1">
    <location>
        <begin position="128"/>
        <end position="148"/>
    </location>
</feature>
<protein>
    <recommendedName>
        <fullName evidence="8">Calcofluor white hypersensitive protein</fullName>
    </recommendedName>
</protein>
<keyword evidence="1" id="KW-0812">Transmembrane</keyword>
<feature type="transmembrane region" description="Helical" evidence="1">
    <location>
        <begin position="64"/>
        <end position="85"/>
    </location>
</feature>
<evidence type="ECO:0000313" key="6">
    <source>
        <dbReference type="EMBL" id="ODQ79445.1"/>
    </source>
</evidence>
<feature type="non-terminal residue" evidence="6">
    <location>
        <position position="931"/>
    </location>
</feature>
<feature type="domain" description="PGAP2IP C-terminal nuclease-like" evidence="5">
    <location>
        <begin position="657"/>
        <end position="891"/>
    </location>
</feature>
<evidence type="ECO:0008006" key="8">
    <source>
        <dbReference type="Google" id="ProtNLM"/>
    </source>
</evidence>
<dbReference type="GO" id="GO:0005935">
    <property type="term" value="C:cellular bud neck"/>
    <property type="evidence" value="ECO:0007669"/>
    <property type="project" value="EnsemblFungi"/>
</dbReference>
<dbReference type="Proteomes" id="UP000094336">
    <property type="component" value="Unassembled WGS sequence"/>
</dbReference>
<sequence length="931" mass="103539">VSFNAVWISYAHTVFAYSAFFSALIVGCLLHYEKIVENSLYGYPDEWFPSVSAAIGDRYPERSLFQLLIALTAGPRFLMILLLFLRLHNPQKTTSSYVLLVSGLVRTFTCGGWVYITSSDDHDFHDIFMIAYIVLTIPWTVAVCRLTPSGGIKRARVATCLAFFFTLVPLVYFFIQHKVHVVAGAYSIYAYFEWALILLDIGFDIFTMYDFDGLTVEISEGKVELKSSTAKPVKAATPAASASWFGFTVNTINSFMFFSMLTSLFLCVWHFPLWHMGVSGYELSIVAICSPIFLTVPFVRKLVVAYPQVSRVGSVLAGIGSYKFEEPENRLLVAALGNALAFISLGGELIAARLVSEQEVRNYGTSFITGLLGTVVVKYGWFTNNPIWPIMNETNGGHNLTGLVVGIIAALLTCGKAPKALSASPRGGSILLAALGLGGYLFSLHAMLTDASTLIYWSWEGYPANGPIPVKHSILTMLAVATGCLLSAFAPRLTSSLSFSVFGLGSAYVLYTYIELVSYIGGWCYAVYLAAMAPVIFISTTSTWGNAGVVLGFASFIQVVISLGHVWVVAYAFVPAGELLRERSDLVLGFSTVCVVLGTLNYKLVAEKNIPSEKSTKPQSSIAKIMVTYLVLVLALGGYFTYERIPTTPVPFNAESRSFTAGIWTIHFGIDNDMWASEDRMRDLLMDAQVDIVGLLESDTQRIIMGNRDLTMKLAHDMGYYVDFGPGPHKHTWGAALLSKFPIIASHHHLLPSPVGELAPAVHATLDIYGEEVDVVVFHSGQEEDEEDRRLQSLALQRIMGDSHRPMILLSYLVTEPLQGNYNTYVSEQSRMRDIDSTDDDRWCEYILFRDLNKVGWARISRSTITDTELQIAKFKLLEKPSEEYSEDELYGNNFIKENQVDELLRFPLCFYGDGVRDHRYHVFDEPRYFE</sequence>
<dbReference type="InterPro" id="IPR051916">
    <property type="entry name" value="GPI-anchor_lipid_remodeler"/>
</dbReference>
<feature type="transmembrane region" description="Helical" evidence="1">
    <location>
        <begin position="401"/>
        <end position="418"/>
    </location>
</feature>
<feature type="transmembrane region" description="Helical" evidence="1">
    <location>
        <begin position="586"/>
        <end position="604"/>
    </location>
</feature>
<dbReference type="GeneID" id="30149151"/>
<accession>A0A1E3QP37</accession>
<evidence type="ECO:0000259" key="2">
    <source>
        <dbReference type="Pfam" id="PF10277"/>
    </source>
</evidence>
<dbReference type="Pfam" id="PF23021">
    <property type="entry name" value="6TM_2nd_PGAP2IP"/>
    <property type="match status" value="1"/>
</dbReference>
<dbReference type="GO" id="GO:0005783">
    <property type="term" value="C:endoplasmic reticulum"/>
    <property type="evidence" value="ECO:0007669"/>
    <property type="project" value="TreeGrafter"/>
</dbReference>
<dbReference type="Gene3D" id="3.60.10.10">
    <property type="entry name" value="Endonuclease/exonuclease/phosphatase"/>
    <property type="match status" value="1"/>
</dbReference>
<dbReference type="STRING" id="984486.A0A1E3QP37"/>
<evidence type="ECO:0000259" key="4">
    <source>
        <dbReference type="Pfam" id="PF23022"/>
    </source>
</evidence>
<dbReference type="Pfam" id="PF23226">
    <property type="entry name" value="Exo_endo_phos_PGAP2IP"/>
    <property type="match status" value="1"/>
</dbReference>
<organism evidence="6 7">
    <name type="scientific">Babjeviella inositovora NRRL Y-12698</name>
    <dbReference type="NCBI Taxonomy" id="984486"/>
    <lineage>
        <taxon>Eukaryota</taxon>
        <taxon>Fungi</taxon>
        <taxon>Dikarya</taxon>
        <taxon>Ascomycota</taxon>
        <taxon>Saccharomycotina</taxon>
        <taxon>Pichiomycetes</taxon>
        <taxon>Serinales incertae sedis</taxon>
        <taxon>Babjeviella</taxon>
    </lineage>
</organism>
<dbReference type="SUPFAM" id="SSF56219">
    <property type="entry name" value="DNase I-like"/>
    <property type="match status" value="1"/>
</dbReference>
<feature type="non-terminal residue" evidence="6">
    <location>
        <position position="1"/>
    </location>
</feature>
<feature type="transmembrane region" description="Helical" evidence="1">
    <location>
        <begin position="181"/>
        <end position="199"/>
    </location>
</feature>
<dbReference type="AlphaFoldDB" id="A0A1E3QP37"/>
<feature type="transmembrane region" description="Helical" evidence="1">
    <location>
        <begin position="497"/>
        <end position="514"/>
    </location>
</feature>
<dbReference type="OrthoDB" id="68581at2759"/>
<dbReference type="InterPro" id="IPR057315">
    <property type="entry name" value="Exo_endo_phos_PGAP2IP_C"/>
</dbReference>
<reference evidence="7" key="1">
    <citation type="submission" date="2016-05" db="EMBL/GenBank/DDBJ databases">
        <title>Comparative genomics of biotechnologically important yeasts.</title>
        <authorList>
            <consortium name="DOE Joint Genome Institute"/>
            <person name="Riley R."/>
            <person name="Haridas S."/>
            <person name="Wolfe K.H."/>
            <person name="Lopes M.R."/>
            <person name="Hittinger C.T."/>
            <person name="Goker M."/>
            <person name="Salamov A."/>
            <person name="Wisecaver J."/>
            <person name="Long T.M."/>
            <person name="Aerts A.L."/>
            <person name="Barry K."/>
            <person name="Choi C."/>
            <person name="Clum A."/>
            <person name="Coughlan A.Y."/>
            <person name="Deshpande S."/>
            <person name="Douglass A.P."/>
            <person name="Hanson S.J."/>
            <person name="Klenk H.-P."/>
            <person name="Labutti K."/>
            <person name="Lapidus A."/>
            <person name="Lindquist E."/>
            <person name="Lipzen A."/>
            <person name="Meier-Kolthoff J.P."/>
            <person name="Ohm R.A."/>
            <person name="Otillar R.P."/>
            <person name="Pangilinan J."/>
            <person name="Peng Y."/>
            <person name="Rokas A."/>
            <person name="Rosa C.A."/>
            <person name="Scheuner C."/>
            <person name="Sibirny A.A."/>
            <person name="Slot J.C."/>
            <person name="Stielow J.B."/>
            <person name="Sun H."/>
            <person name="Kurtzman C.P."/>
            <person name="Blackwell M."/>
            <person name="Grigoriev I.V."/>
            <person name="Jeffries T.W."/>
        </authorList>
    </citation>
    <scope>NUCLEOTIDE SEQUENCE [LARGE SCALE GENOMIC DNA]</scope>
    <source>
        <strain evidence="7">NRRL Y-12698</strain>
    </source>
</reference>
<dbReference type="GO" id="GO:0005886">
    <property type="term" value="C:plasma membrane"/>
    <property type="evidence" value="ECO:0007669"/>
    <property type="project" value="EnsemblFungi"/>
</dbReference>
<feature type="transmembrane region" description="Helical" evidence="1">
    <location>
        <begin position="255"/>
        <end position="274"/>
    </location>
</feature>
<dbReference type="RefSeq" id="XP_018984773.1">
    <property type="nucleotide sequence ID" value="XM_019131298.1"/>
</dbReference>
<feature type="transmembrane region" description="Helical" evidence="1">
    <location>
        <begin position="7"/>
        <end position="32"/>
    </location>
</feature>
<proteinExistence type="predicted"/>
<feature type="transmembrane region" description="Helical" evidence="1">
    <location>
        <begin position="363"/>
        <end position="381"/>
    </location>
</feature>
<feature type="domain" description="PGAP2IP first transmembrane" evidence="4">
    <location>
        <begin position="255"/>
        <end position="411"/>
    </location>
</feature>
<evidence type="ECO:0000256" key="1">
    <source>
        <dbReference type="SAM" id="Phobius"/>
    </source>
</evidence>
<feature type="domain" description="CWH43-like N-terminal" evidence="2">
    <location>
        <begin position="6"/>
        <end position="213"/>
    </location>
</feature>
<dbReference type="Pfam" id="PF10277">
    <property type="entry name" value="Frag1"/>
    <property type="match status" value="1"/>
</dbReference>
<dbReference type="InterPro" id="IPR053912">
    <property type="entry name" value="PGAP2IP_TM_1nd"/>
</dbReference>
<dbReference type="FunFam" id="3.60.10.10:FF:000031">
    <property type="entry name" value="Calcofluor white hypersensitive protein"/>
    <property type="match status" value="1"/>
</dbReference>
<keyword evidence="1" id="KW-0472">Membrane</keyword>
<feature type="transmembrane region" description="Helical" evidence="1">
    <location>
        <begin position="550"/>
        <end position="574"/>
    </location>
</feature>
<dbReference type="PANTHER" id="PTHR14859">
    <property type="entry name" value="CALCOFLUOR WHITE HYPERSENSITIVE PROTEIN PRECURSOR"/>
    <property type="match status" value="1"/>
</dbReference>
<dbReference type="GO" id="GO:0006506">
    <property type="term" value="P:GPI anchor biosynthetic process"/>
    <property type="evidence" value="ECO:0007669"/>
    <property type="project" value="EnsemblFungi"/>
</dbReference>
<keyword evidence="1" id="KW-1133">Transmembrane helix</keyword>
<dbReference type="Pfam" id="PF23022">
    <property type="entry name" value="6TM_1st_PGAP2IP"/>
    <property type="match status" value="1"/>
</dbReference>
<feature type="transmembrane region" description="Helical" evidence="1">
    <location>
        <begin position="625"/>
        <end position="642"/>
    </location>
</feature>
<dbReference type="GO" id="GO:0005934">
    <property type="term" value="C:cellular bud tip"/>
    <property type="evidence" value="ECO:0007669"/>
    <property type="project" value="EnsemblFungi"/>
</dbReference>
<dbReference type="GO" id="GO:0031505">
    <property type="term" value="P:fungal-type cell wall organization"/>
    <property type="evidence" value="ECO:0007669"/>
    <property type="project" value="EnsemblFungi"/>
</dbReference>
<name>A0A1E3QP37_9ASCO</name>
<feature type="transmembrane region" description="Helical" evidence="1">
    <location>
        <begin position="155"/>
        <end position="175"/>
    </location>
</feature>
<dbReference type="EMBL" id="KV454432">
    <property type="protein sequence ID" value="ODQ79445.1"/>
    <property type="molecule type" value="Genomic_DNA"/>
</dbReference>
<feature type="transmembrane region" description="Helical" evidence="1">
    <location>
        <begin position="331"/>
        <end position="351"/>
    </location>
</feature>
<feature type="domain" description="PGAP2IP second transmembrane" evidence="3">
    <location>
        <begin position="428"/>
        <end position="604"/>
    </location>
</feature>
<feature type="transmembrane region" description="Helical" evidence="1">
    <location>
        <begin position="97"/>
        <end position="116"/>
    </location>
</feature>
<feature type="transmembrane region" description="Helical" evidence="1">
    <location>
        <begin position="468"/>
        <end position="490"/>
    </location>
</feature>